<evidence type="ECO:0000256" key="6">
    <source>
        <dbReference type="ARBA" id="ARBA00023098"/>
    </source>
</evidence>
<keyword evidence="4 10" id="KW-0812">Transmembrane</keyword>
<comment type="subunit">
    <text evidence="10">Probably interacts with PlsX.</text>
</comment>
<evidence type="ECO:0000313" key="11">
    <source>
        <dbReference type="EMBL" id="KZL05094.1"/>
    </source>
</evidence>
<keyword evidence="2 10" id="KW-0444">Lipid biosynthesis</keyword>
<evidence type="ECO:0000256" key="4">
    <source>
        <dbReference type="ARBA" id="ARBA00022692"/>
    </source>
</evidence>
<organism evidence="11 12">
    <name type="scientific">Pseudovibrio axinellae</name>
    <dbReference type="NCBI Taxonomy" id="989403"/>
    <lineage>
        <taxon>Bacteria</taxon>
        <taxon>Pseudomonadati</taxon>
        <taxon>Pseudomonadota</taxon>
        <taxon>Alphaproteobacteria</taxon>
        <taxon>Hyphomicrobiales</taxon>
        <taxon>Stappiaceae</taxon>
        <taxon>Pseudovibrio</taxon>
    </lineage>
</organism>
<dbReference type="GO" id="GO:0043772">
    <property type="term" value="F:acyl-phosphate glycerol-3-phosphate acyltransferase activity"/>
    <property type="evidence" value="ECO:0007669"/>
    <property type="project" value="UniProtKB-UniRule"/>
</dbReference>
<keyword evidence="3 10" id="KW-0808">Transferase</keyword>
<comment type="subcellular location">
    <subcellularLocation>
        <location evidence="10">Cell membrane</location>
        <topology evidence="10">Multi-pass membrane protein</topology>
    </subcellularLocation>
</comment>
<dbReference type="UniPathway" id="UPA00085"/>
<keyword evidence="5 10" id="KW-1133">Transmembrane helix</keyword>
<evidence type="ECO:0000256" key="2">
    <source>
        <dbReference type="ARBA" id="ARBA00022516"/>
    </source>
</evidence>
<dbReference type="EC" id="2.3.1.275" evidence="10"/>
<keyword evidence="1 10" id="KW-1003">Cell membrane</keyword>
<dbReference type="Proteomes" id="UP000076577">
    <property type="component" value="Unassembled WGS sequence"/>
</dbReference>
<feature type="transmembrane region" description="Helical" evidence="10">
    <location>
        <begin position="55"/>
        <end position="78"/>
    </location>
</feature>
<comment type="similarity">
    <text evidence="10">Belongs to the PlsY family.</text>
</comment>
<comment type="function">
    <text evidence="10">Catalyzes the transfer of an acyl group from acyl-phosphate (acyl-PO(4)) to glycerol-3-phosphate (G3P) to form lysophosphatidic acid (LPA). This enzyme utilizes acyl-phosphate as fatty acyl donor, but not acyl-CoA or acyl-ACP.</text>
</comment>
<dbReference type="OrthoDB" id="9777124at2"/>
<keyword evidence="9 10" id="KW-1208">Phospholipid metabolism</keyword>
<evidence type="ECO:0000256" key="5">
    <source>
        <dbReference type="ARBA" id="ARBA00022989"/>
    </source>
</evidence>
<comment type="pathway">
    <text evidence="10">Lipid metabolism; phospholipid metabolism.</text>
</comment>
<feature type="transmembrane region" description="Helical" evidence="10">
    <location>
        <begin position="172"/>
        <end position="188"/>
    </location>
</feature>
<gene>
    <name evidence="11" type="primary">plsY_2</name>
    <name evidence="10" type="synonym">plsY</name>
    <name evidence="11" type="ORF">PsAD2_04449</name>
</gene>
<accession>A0A165SZN5</accession>
<dbReference type="RefSeq" id="WP_068010785.1">
    <property type="nucleotide sequence ID" value="NZ_FOFM01000011.1"/>
</dbReference>
<feature type="transmembrane region" description="Helical" evidence="10">
    <location>
        <begin position="121"/>
        <end position="141"/>
    </location>
</feature>
<comment type="catalytic activity">
    <reaction evidence="10">
        <text>an acyl phosphate + sn-glycerol 3-phosphate = a 1-acyl-sn-glycero-3-phosphate + phosphate</text>
        <dbReference type="Rhea" id="RHEA:34075"/>
        <dbReference type="ChEBI" id="CHEBI:43474"/>
        <dbReference type="ChEBI" id="CHEBI:57597"/>
        <dbReference type="ChEBI" id="CHEBI:57970"/>
        <dbReference type="ChEBI" id="CHEBI:59918"/>
        <dbReference type="EC" id="2.3.1.275"/>
    </reaction>
</comment>
<keyword evidence="12" id="KW-1185">Reference proteome</keyword>
<dbReference type="AlphaFoldDB" id="A0A165SZN5"/>
<keyword evidence="7 10" id="KW-0472">Membrane</keyword>
<evidence type="ECO:0000256" key="9">
    <source>
        <dbReference type="ARBA" id="ARBA00023264"/>
    </source>
</evidence>
<dbReference type="PANTHER" id="PTHR30309">
    <property type="entry name" value="INNER MEMBRANE PROTEIN YGIH"/>
    <property type="match status" value="1"/>
</dbReference>
<evidence type="ECO:0000256" key="3">
    <source>
        <dbReference type="ARBA" id="ARBA00022679"/>
    </source>
</evidence>
<dbReference type="GO" id="GO:0008654">
    <property type="term" value="P:phospholipid biosynthetic process"/>
    <property type="evidence" value="ECO:0007669"/>
    <property type="project" value="UniProtKB-UniRule"/>
</dbReference>
<feature type="transmembrane region" description="Helical" evidence="10">
    <location>
        <begin position="90"/>
        <end position="109"/>
    </location>
</feature>
<dbReference type="Pfam" id="PF02660">
    <property type="entry name" value="G3P_acyltransf"/>
    <property type="match status" value="1"/>
</dbReference>
<dbReference type="PANTHER" id="PTHR30309:SF0">
    <property type="entry name" value="GLYCEROL-3-PHOSPHATE ACYLTRANSFERASE-RELATED"/>
    <property type="match status" value="1"/>
</dbReference>
<protein>
    <recommendedName>
        <fullName evidence="10">Glycerol-3-phosphate acyltransferase</fullName>
    </recommendedName>
    <alternativeName>
        <fullName evidence="10">Acyl-PO4 G3P acyltransferase</fullName>
    </alternativeName>
    <alternativeName>
        <fullName evidence="10">Acyl-phosphate--glycerol-3-phosphate acyltransferase</fullName>
    </alternativeName>
    <alternativeName>
        <fullName evidence="10">G3P acyltransferase</fullName>
        <shortName evidence="10">GPAT</shortName>
        <ecNumber evidence="10">2.3.1.275</ecNumber>
    </alternativeName>
    <alternativeName>
        <fullName evidence="10">Lysophosphatidic acid synthase</fullName>
        <shortName evidence="10">LPA synthase</shortName>
    </alternativeName>
</protein>
<dbReference type="HAMAP" id="MF_01043">
    <property type="entry name" value="PlsY"/>
    <property type="match status" value="1"/>
</dbReference>
<keyword evidence="8 10" id="KW-0594">Phospholipid biosynthesis</keyword>
<evidence type="ECO:0000256" key="10">
    <source>
        <dbReference type="HAMAP-Rule" id="MF_01043"/>
    </source>
</evidence>
<evidence type="ECO:0000313" key="12">
    <source>
        <dbReference type="Proteomes" id="UP000076577"/>
    </source>
</evidence>
<dbReference type="EMBL" id="LMCB01000159">
    <property type="protein sequence ID" value="KZL05094.1"/>
    <property type="molecule type" value="Genomic_DNA"/>
</dbReference>
<dbReference type="NCBIfam" id="TIGR00023">
    <property type="entry name" value="glycerol-3-phosphate 1-O-acyltransferase PlsY"/>
    <property type="match status" value="1"/>
</dbReference>
<evidence type="ECO:0000256" key="7">
    <source>
        <dbReference type="ARBA" id="ARBA00023136"/>
    </source>
</evidence>
<keyword evidence="6 10" id="KW-0443">Lipid metabolism</keyword>
<dbReference type="PATRIC" id="fig|989403.3.peg.4878"/>
<evidence type="ECO:0000256" key="1">
    <source>
        <dbReference type="ARBA" id="ARBA00022475"/>
    </source>
</evidence>
<dbReference type="STRING" id="989403.SAMN05421798_11110"/>
<proteinExistence type="inferred from homology"/>
<keyword evidence="11" id="KW-0012">Acyltransferase</keyword>
<dbReference type="GO" id="GO:0005886">
    <property type="term" value="C:plasma membrane"/>
    <property type="evidence" value="ECO:0007669"/>
    <property type="project" value="UniProtKB-SubCell"/>
</dbReference>
<comment type="caution">
    <text evidence="11">The sequence shown here is derived from an EMBL/GenBank/DDBJ whole genome shotgun (WGS) entry which is preliminary data.</text>
</comment>
<dbReference type="SMART" id="SM01207">
    <property type="entry name" value="G3P_acyltransf"/>
    <property type="match status" value="1"/>
</dbReference>
<name>A0A165SZN5_9HYPH</name>
<dbReference type="InterPro" id="IPR003811">
    <property type="entry name" value="G3P_acylTferase_PlsY"/>
</dbReference>
<reference evidence="11 12" key="1">
    <citation type="journal article" date="2016" name="Front. Microbiol.">
        <title>Comparative Genomic Analysis Reveals a Diverse Repertoire of Genes Involved in Prokaryote-Eukaryote Interactions within the Pseudovibrio Genus.</title>
        <authorList>
            <person name="Romano S."/>
            <person name="Fernandez-Guerra A."/>
            <person name="Reen F.J."/>
            <person name="Glockner F.O."/>
            <person name="Crowley S.P."/>
            <person name="O'Sullivan O."/>
            <person name="Cotter P.D."/>
            <person name="Adams C."/>
            <person name="Dobson A.D."/>
            <person name="O'Gara F."/>
        </authorList>
    </citation>
    <scope>NUCLEOTIDE SEQUENCE [LARGE SCALE GENOMIC DNA]</scope>
    <source>
        <strain evidence="11 12">Ad2</strain>
    </source>
</reference>
<sequence>MIDLIKVFAALGAGYLLGSISSAILVGKAYGKDIREFGSKSAGLTNTLRVLGKSAALFVLVGDILKGVVACLIGLYLGVYASSGAAVDSVSMLAAGAGAIVGHNWPVFFGFRGGKGDLTSAAVLFMLDPIIALSCFGSFVLIVAATSFVSLGSICAALLFVGLSFIPVFGHTLYFQIFALVMAFIVVSKHRTNIGRLLCGTENKLSF</sequence>
<evidence type="ECO:0000256" key="8">
    <source>
        <dbReference type="ARBA" id="ARBA00023209"/>
    </source>
</evidence>